<keyword evidence="3" id="KW-1185">Reference proteome</keyword>
<protein>
    <submittedName>
        <fullName evidence="2">Uncharacterized protein</fullName>
    </submittedName>
</protein>
<gene>
    <name evidence="2" type="ORF">Prubr_27440</name>
</gene>
<dbReference type="KEGG" id="pry:Prubr_27440"/>
<dbReference type="Proteomes" id="UP000680866">
    <property type="component" value="Chromosome"/>
</dbReference>
<evidence type="ECO:0000313" key="2">
    <source>
        <dbReference type="EMBL" id="BCJ65723.1"/>
    </source>
</evidence>
<name>A0A810N1T5_9ACTN</name>
<dbReference type="AlphaFoldDB" id="A0A810N1T5"/>
<feature type="region of interest" description="Disordered" evidence="1">
    <location>
        <begin position="176"/>
        <end position="210"/>
    </location>
</feature>
<evidence type="ECO:0000313" key="3">
    <source>
        <dbReference type="Proteomes" id="UP000680866"/>
    </source>
</evidence>
<organism evidence="2 3">
    <name type="scientific">Polymorphospora rubra</name>
    <dbReference type="NCBI Taxonomy" id="338584"/>
    <lineage>
        <taxon>Bacteria</taxon>
        <taxon>Bacillati</taxon>
        <taxon>Actinomycetota</taxon>
        <taxon>Actinomycetes</taxon>
        <taxon>Micromonosporales</taxon>
        <taxon>Micromonosporaceae</taxon>
        <taxon>Polymorphospora</taxon>
    </lineage>
</organism>
<feature type="compositionally biased region" description="Basic and acidic residues" evidence="1">
    <location>
        <begin position="176"/>
        <end position="194"/>
    </location>
</feature>
<accession>A0A810N1T5</accession>
<reference evidence="2" key="1">
    <citation type="submission" date="2020-08" db="EMBL/GenBank/DDBJ databases">
        <title>Whole genome shotgun sequence of Polymorphospora rubra NBRC 101157.</title>
        <authorList>
            <person name="Komaki H."/>
            <person name="Tamura T."/>
        </authorList>
    </citation>
    <scope>NUCLEOTIDE SEQUENCE</scope>
    <source>
        <strain evidence="2">NBRC 101157</strain>
    </source>
</reference>
<sequence>MLAKARMAGWWYRKAGGSGHIHGTAYCQPPENRSDACKYPVFSSGGSGETAASELERKVRRCPHNQTGSVGTLAEASVRLDKVDRLCQGAEALLDRYAYDQRAMSLLDRAQELIEQAGDGADEVESLLGVAVELEHEADAAADEAERVLTLAGTEMRDAAGLLDVAEETTRQVKATLRDERPSTDVRNLRERVRQSQAKIRSLRSRLPGK</sequence>
<dbReference type="EMBL" id="AP023359">
    <property type="protein sequence ID" value="BCJ65723.1"/>
    <property type="molecule type" value="Genomic_DNA"/>
</dbReference>
<evidence type="ECO:0000256" key="1">
    <source>
        <dbReference type="SAM" id="MobiDB-lite"/>
    </source>
</evidence>
<feature type="compositionally biased region" description="Basic residues" evidence="1">
    <location>
        <begin position="201"/>
        <end position="210"/>
    </location>
</feature>
<proteinExistence type="predicted"/>